<dbReference type="Proteomes" id="UP000202427">
    <property type="component" value="Segment"/>
</dbReference>
<dbReference type="Pfam" id="PF06256">
    <property type="entry name" value="Nucleo_LEF-12"/>
    <property type="match status" value="1"/>
</dbReference>
<dbReference type="GeneID" id="23301738"/>
<reference evidence="1 2" key="1">
    <citation type="journal article" date="2009" name="J. Invertebr. Pathol.">
        <title>Identification of a new nucleopolyhedrovirus from naturally-infected Condylorrhiza vestigialis (Guenee) (Lepidoptera: Crambidae) larvae on poplar plantations in South Brazil.</title>
        <authorList>
            <person name="Castro M.E."/>
            <person name="Ribeiro Z.M."/>
            <person name="Santos A.C."/>
            <person name="Souza M.L."/>
            <person name="Machado E.B."/>
            <person name="Sousa N.J."/>
            <person name="Moscardi F."/>
        </authorList>
    </citation>
    <scope>NUCLEOTIDE SEQUENCE [LARGE SCALE GENOMIC DNA]</scope>
</reference>
<evidence type="ECO:0000313" key="1">
    <source>
        <dbReference type="EMBL" id="AJD09265.1"/>
    </source>
</evidence>
<accession>A0A0B4UKC1</accession>
<organism evidence="1 2">
    <name type="scientific">Condylorrhiza vestigialis mutiple nucleopolyhedrovirus</name>
    <dbReference type="NCBI Taxonomy" id="1592576"/>
    <lineage>
        <taxon>Viruses</taxon>
        <taxon>Viruses incertae sedis</taxon>
        <taxon>Naldaviricetes</taxon>
        <taxon>Lefavirales</taxon>
        <taxon>Baculoviridae</taxon>
        <taxon>Alphabaculovirus</taxon>
        <taxon>Alphabaculovirus covestigialis</taxon>
    </lineage>
</organism>
<sequence length="178" mass="20144">MMMQLVAKLDHKRLTYVADIATMMQRTLDFMAINGQCTRADATTLCISDDTAAWICGRTDVCTFASFRVRIAAFKHPCPVLEHFLFEESLAQQCGGPMPRYTYINYSLFKNLLAIKLTVYTDNLHADGLPYFVTFENGRARAHVRQNAAVYYKLPAFEQCVEEIIAQSVTNSKSNGQH</sequence>
<dbReference type="KEGG" id="vg:23301738"/>
<dbReference type="OrthoDB" id="11297at10239"/>
<proteinExistence type="predicted"/>
<dbReference type="RefSeq" id="YP_009118583.1">
    <property type="nucleotide sequence ID" value="NC_026430.1"/>
</dbReference>
<gene>
    <name evidence="1" type="primary">ORF-100</name>
</gene>
<evidence type="ECO:0000313" key="2">
    <source>
        <dbReference type="Proteomes" id="UP000202427"/>
    </source>
</evidence>
<keyword evidence="2" id="KW-1185">Reference proteome</keyword>
<dbReference type="InterPro" id="IPR009365">
    <property type="entry name" value="Nucleo_LEF-12"/>
</dbReference>
<name>A0A0B4UKC1_9ABAC</name>
<protein>
    <submittedName>
        <fullName evidence="1">Late expression factor 12</fullName>
    </submittedName>
</protein>
<dbReference type="EMBL" id="KJ631623">
    <property type="protein sequence ID" value="AJD09265.1"/>
    <property type="molecule type" value="Genomic_DNA"/>
</dbReference>